<sequence>MRKIRLPEMIDYFRKENGWTMKEFGEKLNKSESAISKWIKGVRSPMVEDFDKMVKLFNTDPDILMYGVSEASTTLDKITNISSKLKESRQQVVLDTAENELEEQQKENISKIREFIYNYYDNAVSAGTGEYLTDGKPETVTLPVDFDADFVCPISGDSMEPEYHDGDYVFVKLSYDISDGDIGVFILDGDAYIKELRVDEEGAFLHSLNPQYRDKPITAESNFRIVGEVVGRYNEKD</sequence>
<dbReference type="SUPFAM" id="SSF51306">
    <property type="entry name" value="LexA/Signal peptidase"/>
    <property type="match status" value="1"/>
</dbReference>
<dbReference type="InterPro" id="IPR036286">
    <property type="entry name" value="LexA/Signal_pep-like_sf"/>
</dbReference>
<evidence type="ECO:0000256" key="3">
    <source>
        <dbReference type="ARBA" id="ARBA00023163"/>
    </source>
</evidence>
<keyword evidence="3" id="KW-0804">Transcription</keyword>
<feature type="domain" description="HTH cro/C1-type" evidence="5">
    <location>
        <begin position="10"/>
        <end position="64"/>
    </location>
</feature>
<feature type="coiled-coil region" evidence="4">
    <location>
        <begin position="87"/>
        <end position="114"/>
    </location>
</feature>
<dbReference type="PANTHER" id="PTHR40661:SF1">
    <property type="entry name" value="HTH CRO_C1-TYPE DOMAIN-CONTAINING PROTEIN"/>
    <property type="match status" value="1"/>
</dbReference>
<protein>
    <submittedName>
        <fullName evidence="6">S24 family peptidase</fullName>
    </submittedName>
</protein>
<gene>
    <name evidence="6" type="ORF">AALM99_04850</name>
</gene>
<dbReference type="RefSeq" id="WP_369918048.1">
    <property type="nucleotide sequence ID" value="NZ_JBCLSQ010000009.1"/>
</dbReference>
<dbReference type="Gene3D" id="2.10.109.10">
    <property type="entry name" value="Umud Fragment, subunit A"/>
    <property type="match status" value="1"/>
</dbReference>
<evidence type="ECO:0000313" key="7">
    <source>
        <dbReference type="Proteomes" id="UP001565242"/>
    </source>
</evidence>
<dbReference type="EMBL" id="JBCLSQ010000009">
    <property type="protein sequence ID" value="MEY8537769.1"/>
    <property type="molecule type" value="Genomic_DNA"/>
</dbReference>
<dbReference type="InterPro" id="IPR015927">
    <property type="entry name" value="Peptidase_S24_S26A/B/C"/>
</dbReference>
<evidence type="ECO:0000256" key="4">
    <source>
        <dbReference type="SAM" id="Coils"/>
    </source>
</evidence>
<dbReference type="SUPFAM" id="SSF47413">
    <property type="entry name" value="lambda repressor-like DNA-binding domains"/>
    <property type="match status" value="1"/>
</dbReference>
<keyword evidence="4" id="KW-0175">Coiled coil</keyword>
<evidence type="ECO:0000256" key="2">
    <source>
        <dbReference type="ARBA" id="ARBA00023125"/>
    </source>
</evidence>
<dbReference type="CDD" id="cd00093">
    <property type="entry name" value="HTH_XRE"/>
    <property type="match status" value="1"/>
</dbReference>
<dbReference type="PROSITE" id="PS50943">
    <property type="entry name" value="HTH_CROC1"/>
    <property type="match status" value="1"/>
</dbReference>
<evidence type="ECO:0000259" key="5">
    <source>
        <dbReference type="PROSITE" id="PS50943"/>
    </source>
</evidence>
<keyword evidence="1" id="KW-0805">Transcription regulation</keyword>
<dbReference type="Pfam" id="PF01381">
    <property type="entry name" value="HTH_3"/>
    <property type="match status" value="1"/>
</dbReference>
<dbReference type="InterPro" id="IPR010982">
    <property type="entry name" value="Lambda_DNA-bd_dom_sf"/>
</dbReference>
<keyword evidence="2" id="KW-0238">DNA-binding</keyword>
<name>A0ABV4D909_9LACT</name>
<comment type="caution">
    <text evidence="6">The sequence shown here is derived from an EMBL/GenBank/DDBJ whole genome shotgun (WGS) entry which is preliminary data.</text>
</comment>
<accession>A0ABV4D909</accession>
<dbReference type="InterPro" id="IPR039418">
    <property type="entry name" value="LexA-like"/>
</dbReference>
<dbReference type="PANTHER" id="PTHR40661">
    <property type="match status" value="1"/>
</dbReference>
<organism evidence="6 7">
    <name type="scientific">Lactococcus muris</name>
    <dbReference type="NCBI Taxonomy" id="2941330"/>
    <lineage>
        <taxon>Bacteria</taxon>
        <taxon>Bacillati</taxon>
        <taxon>Bacillota</taxon>
        <taxon>Bacilli</taxon>
        <taxon>Lactobacillales</taxon>
        <taxon>Streptococcaceae</taxon>
        <taxon>Lactococcus</taxon>
    </lineage>
</organism>
<dbReference type="SMART" id="SM00530">
    <property type="entry name" value="HTH_XRE"/>
    <property type="match status" value="1"/>
</dbReference>
<dbReference type="CDD" id="cd06529">
    <property type="entry name" value="S24_LexA-like"/>
    <property type="match status" value="1"/>
</dbReference>
<keyword evidence="7" id="KW-1185">Reference proteome</keyword>
<proteinExistence type="predicted"/>
<evidence type="ECO:0000313" key="6">
    <source>
        <dbReference type="EMBL" id="MEY8537769.1"/>
    </source>
</evidence>
<dbReference type="InterPro" id="IPR001387">
    <property type="entry name" value="Cro/C1-type_HTH"/>
</dbReference>
<reference evidence="6 7" key="1">
    <citation type="submission" date="2024-03" db="EMBL/GenBank/DDBJ databases">
        <title>Mouse gut bacterial collection (mGBC) of GemPharmatech.</title>
        <authorList>
            <person name="He Y."/>
            <person name="Dong L."/>
            <person name="Wu D."/>
            <person name="Gao X."/>
            <person name="Lin Z."/>
        </authorList>
    </citation>
    <scope>NUCLEOTIDE SEQUENCE [LARGE SCALE GENOMIC DNA]</scope>
    <source>
        <strain evidence="6 7">20-218</strain>
    </source>
</reference>
<evidence type="ECO:0000256" key="1">
    <source>
        <dbReference type="ARBA" id="ARBA00023015"/>
    </source>
</evidence>
<dbReference type="Pfam" id="PF00717">
    <property type="entry name" value="Peptidase_S24"/>
    <property type="match status" value="1"/>
</dbReference>
<dbReference type="Proteomes" id="UP001565242">
    <property type="component" value="Unassembled WGS sequence"/>
</dbReference>
<dbReference type="Gene3D" id="1.10.260.40">
    <property type="entry name" value="lambda repressor-like DNA-binding domains"/>
    <property type="match status" value="1"/>
</dbReference>